<dbReference type="Gene3D" id="3.30.710.10">
    <property type="entry name" value="Potassium Channel Kv1.1, Chain A"/>
    <property type="match status" value="1"/>
</dbReference>
<dbReference type="RefSeq" id="XP_040759599.1">
    <property type="nucleotide sequence ID" value="XM_040905917.1"/>
</dbReference>
<accession>A0A165BY29</accession>
<dbReference type="GeneID" id="63822946"/>
<dbReference type="NCBIfam" id="NF047352">
    <property type="entry name" value="P_loop_sacsin"/>
    <property type="match status" value="1"/>
</dbReference>
<gene>
    <name evidence="2" type="ORF">LAESUDRAFT_686116</name>
</gene>
<dbReference type="PANTHER" id="PTHR15600:SF42">
    <property type="entry name" value="SACSIN"/>
    <property type="match status" value="1"/>
</dbReference>
<reference evidence="2 3" key="1">
    <citation type="journal article" date="2016" name="Mol. Biol. Evol.">
        <title>Comparative Genomics of Early-Diverging Mushroom-Forming Fungi Provides Insights into the Origins of Lignocellulose Decay Capabilities.</title>
        <authorList>
            <person name="Nagy L.G."/>
            <person name="Riley R."/>
            <person name="Tritt A."/>
            <person name="Adam C."/>
            <person name="Daum C."/>
            <person name="Floudas D."/>
            <person name="Sun H."/>
            <person name="Yadav J.S."/>
            <person name="Pangilinan J."/>
            <person name="Larsson K.H."/>
            <person name="Matsuura K."/>
            <person name="Barry K."/>
            <person name="Labutti K."/>
            <person name="Kuo R."/>
            <person name="Ohm R.A."/>
            <person name="Bhattacharya S.S."/>
            <person name="Shirouzu T."/>
            <person name="Yoshinaga Y."/>
            <person name="Martin F.M."/>
            <person name="Grigoriev I.V."/>
            <person name="Hibbett D.S."/>
        </authorList>
    </citation>
    <scope>NUCLEOTIDE SEQUENCE [LARGE SCALE GENOMIC DNA]</scope>
    <source>
        <strain evidence="2 3">93-53</strain>
    </source>
</reference>
<dbReference type="InterPro" id="IPR052972">
    <property type="entry name" value="Sacsin_chaperone_reg"/>
</dbReference>
<dbReference type="InParanoid" id="A0A165BY29"/>
<feature type="domain" description="BTB" evidence="1">
    <location>
        <begin position="2491"/>
        <end position="2565"/>
    </location>
</feature>
<evidence type="ECO:0000259" key="1">
    <source>
        <dbReference type="PROSITE" id="PS50097"/>
    </source>
</evidence>
<dbReference type="PROSITE" id="PS50097">
    <property type="entry name" value="BTB"/>
    <property type="match status" value="1"/>
</dbReference>
<proteinExistence type="predicted"/>
<dbReference type="InterPro" id="IPR011333">
    <property type="entry name" value="SKP1/BTB/POZ_sf"/>
</dbReference>
<evidence type="ECO:0000313" key="3">
    <source>
        <dbReference type="Proteomes" id="UP000076871"/>
    </source>
</evidence>
<dbReference type="GO" id="GO:0030544">
    <property type="term" value="F:Hsp70 protein binding"/>
    <property type="evidence" value="ECO:0007669"/>
    <property type="project" value="TreeGrafter"/>
</dbReference>
<dbReference type="Pfam" id="PF00651">
    <property type="entry name" value="BTB"/>
    <property type="match status" value="1"/>
</dbReference>
<sequence>MSAFGEVVDLTANIESILKRYPFSIGIFRELLQNSDDAEAKKQIFLLDTRVHRHDSIIDQRLLSLQGPALLAYNDATFSESDWESLQNINRSSKKINTDKIGKYGIGLRSGYHVTDNLEVLSGDSLVIFDPHRRIIPEGGKKWPLVDIRQNYPDQLSPFGHFLPANLSNNFDSTIIRLPLRQVENRSLISSKVPDISEIEQLMVEFVEKELPIAMLFLSHITRVELIILDDDGTTRVVGEADIEREPSVAQTLSRSVQFTDSRVNVRRFNHEATQNDSYDWHILHASFAEEDCVKALKERLGVDSEYDVLADLKAEKLCPTSGSPVAIAFPLSHQTSSGRLFTYLPLPLNTGFPCHIHALFALTDSRDHLRNSGEVILERSRDRLLIEWNHVLFQTFIPRAWAALLQSLADRADFTDDIYSAWPPPQHQGYSGESVYWQGLPEQLLSTVLQEKLRVWPLRHSETDEKPTVFAEMNEILVAEAAVEAELLQALARARLSIMQPPTYIGDMLKHEQVRWLSPQTAHVELQGHTHAFLPQLDWPSKMSILSYLTSSGDASLLSEIPFVPTVSNGEVALTSTLGAPPRTLLAEVETSLFQHYDPDAIALHRLPNGVAKILVTHGVRSLNVRCLSHVRVVDYLHKVLRSISMEWLTRFWSWIPSWNNANTLLRSILSMPLLPTSQNQYRTIQDGAFMQLEHREWPLETVLTSLGLVFLSTSFPASALQFLKSSASHTIKDPHDAGDLMDSLDVDAKPKLNDDEAKVFREHVASCLSRTGDLTNAQKATLRSLPIYCILTPVENRERCGVEHILSAIPTNATIHCIAGERPSIVPRVSGVVFVLITDSARLMDHIDYHAARNVLKEADVVELAIEHLSEQSPPLQLDFLRRLAESPTLRSYDTLERLKATRFIAMNASNVYRAPQDLVDPSSALVDLALSGDFWLPSDCRNDTYREMINLLRSIGVLQKQLSAEFVQRRIARVAVAYDNSQDDASKVALRLLQMLEAERSICIELSRNSFSHPAWLPTQQGNRSPTDCRDQRHEELFDRVLPVVRIRIESTALREFLGWHAPISLLTLRDQFNALILEGDKIYELHRVIREFGQRFQEMNEAFVQELRALVSERKWVPISSDPPCIVTTLDVMLSSDVDLPGLHRAPLDLISRVGVKAFLERMGCPQGPSNAAILRKIDTIPRHEIVNNRTTKAIVRLLEALEFQNLTSAEWIRVCLPDVQGVMRDRSELFYDDLGTRALEVELPENRFKTHRQISEVLADQLGVTFLSTMELNILDPDEDDMLEDPVTRVNGVLRSYSIDQAFNEFLANAMDANAKNMTLVLDENTSNLRNADYLSSRMSQFCAGPALIVHNDALFTDKDFKGIRSIGLGGKQDSDGVIGKFGLGALTVFHFTELPMIVSGKYVLFLDPSQAYLPPNGSGKRRALRIPLSTLQRQYPGHLQRLYELLSFSADTEFYNGSLFWLPLRTALQATTSRLWTSELSSNTVKNMMSSYASVAPEALLFNHFDRISAYSTRSKKSDFWSVSAERASVWPVDGDYKCERVSITREGPQRHVSRQEWHVAQARSTLHALPTEFQELAPKHRMRDLRIGLAGLSQCISGTLKQDALNHKFFSNLPLPVRTCLSVHIHASFILADDRRSIRFDDNGQAIPEARYNHYILSQLIPPLYWYLLEAWPGDLDNFDIWPGATRGAMRSEDALSTILSQAFYSDLPGSGRRMCQPAIGGERIKFQDSLFVDKEPFADEVAVKKVLLAVNNPALVIIPHNITKRAKAANARIQWVDEYKTSEILLECRLQLTAAFDAKRVNVKDIESTLHYLRRKSDVQSDDLPLLPLADGSLACIDRRQNGTKVFSGPWTSLRQLPWPLFASKHFLHPTLDHKRVLGYGINVSELTASDLADLVQTRLPDSRKSIRQTTDDESKWIQNFWAQFYIFRIGVDEISSLSLVPTTRAGQYVSIDHCRTEVVLANPHHIRNSLEKLGAIVLPAAQELPHPLRQTLASVSFTFDAVLKFLRSKSNEAYAGLSALPALFNVLNDNERNGFATWARNEVQARISQIPKDLLPVVGYLPIWPAWRGSTTVLRSLQDYDVRIVPHGFQVSDIMRVLPPDMSFAEIPSSVLGRLSRKAMELDVFLSIIYTNLHNLDNGDVPAYKRILDRALSARVGQVMNGLKVPNTSRVLVSPKTLYSRAEPAFVAAFETRQDLFLHSSFREYDSRLRALGLQHERTFTTFKACVVNLHADSEMEGVVDRALVIFEWYGHLPMHIGRDTSKWSELVGYKFIPCDVVRRHYKDESLHPEDYAIPLPRLVSPGQILRAEHEQIAWTQRGLFMLPPDERLLLADLTLGVPTLDEVVRHLRVLALQIAPAHSGRPEVFSDLSATYQWLGRSERAQAAGRILARYEHEPLFLNINTARDKWNFVCARDLIFNAPDEDDRQGVRMLLDPFKPLLLASGAFEIQKPVAPQIQRVAADDMMHRFRDAMNGQRKEGRLTDCVLVCSDGAKFAVHRSFLAASNGHFDRMFRSSGMRESLPASSNDPVRVDLVEDGPVIRCVLDWLYAGDLTIQDTYDQNELLSLLRVSHYMRIADMHRAIQGLLIETLTPGTYRILRENAADLEADLLLKACDEYRASNHEVFERNPQLLVANGDA</sequence>
<organism evidence="2 3">
    <name type="scientific">Laetiporus sulphureus 93-53</name>
    <dbReference type="NCBI Taxonomy" id="1314785"/>
    <lineage>
        <taxon>Eukaryota</taxon>
        <taxon>Fungi</taxon>
        <taxon>Dikarya</taxon>
        <taxon>Basidiomycota</taxon>
        <taxon>Agaricomycotina</taxon>
        <taxon>Agaricomycetes</taxon>
        <taxon>Polyporales</taxon>
        <taxon>Laetiporus</taxon>
    </lineage>
</organism>
<dbReference type="SUPFAM" id="SSF54695">
    <property type="entry name" value="POZ domain"/>
    <property type="match status" value="1"/>
</dbReference>
<dbReference type="Proteomes" id="UP000076871">
    <property type="component" value="Unassembled WGS sequence"/>
</dbReference>
<dbReference type="Pfam" id="PF25794">
    <property type="entry name" value="SACS"/>
    <property type="match status" value="2"/>
</dbReference>
<dbReference type="STRING" id="1314785.A0A165BY29"/>
<dbReference type="InterPro" id="IPR058210">
    <property type="entry name" value="SACS/Nov_dom"/>
</dbReference>
<dbReference type="EMBL" id="KV427658">
    <property type="protein sequence ID" value="KZT01859.1"/>
    <property type="molecule type" value="Genomic_DNA"/>
</dbReference>
<dbReference type="InterPro" id="IPR000210">
    <property type="entry name" value="BTB/POZ_dom"/>
</dbReference>
<dbReference type="SMART" id="SM00225">
    <property type="entry name" value="BTB"/>
    <property type="match status" value="1"/>
</dbReference>
<dbReference type="SUPFAM" id="SSF55874">
    <property type="entry name" value="ATPase domain of HSP90 chaperone/DNA topoisomerase II/histidine kinase"/>
    <property type="match status" value="2"/>
</dbReference>
<dbReference type="InterPro" id="IPR036890">
    <property type="entry name" value="HATPase_C_sf"/>
</dbReference>
<name>A0A165BY29_9APHY</name>
<evidence type="ECO:0000313" key="2">
    <source>
        <dbReference type="EMBL" id="KZT01859.1"/>
    </source>
</evidence>
<dbReference type="OrthoDB" id="1262810at2759"/>
<dbReference type="CDD" id="cd18186">
    <property type="entry name" value="BTB_POZ_ZBTB_KLHL-like"/>
    <property type="match status" value="1"/>
</dbReference>
<protein>
    <recommendedName>
        <fullName evidence="1">BTB domain-containing protein</fullName>
    </recommendedName>
</protein>
<keyword evidence="3" id="KW-1185">Reference proteome</keyword>
<dbReference type="PANTHER" id="PTHR15600">
    <property type="entry name" value="SACSIN"/>
    <property type="match status" value="1"/>
</dbReference>
<dbReference type="Gene3D" id="3.30.565.10">
    <property type="entry name" value="Histidine kinase-like ATPase, C-terminal domain"/>
    <property type="match status" value="1"/>
</dbReference>